<dbReference type="EMBL" id="CAFBNE010000104">
    <property type="protein sequence ID" value="CAB4964919.1"/>
    <property type="molecule type" value="Genomic_DNA"/>
</dbReference>
<reference evidence="6" key="1">
    <citation type="submission" date="2020-05" db="EMBL/GenBank/DDBJ databases">
        <authorList>
            <person name="Chiriac C."/>
            <person name="Salcher M."/>
            <person name="Ghai R."/>
            <person name="Kavagutti S V."/>
        </authorList>
    </citation>
    <scope>NUCLEOTIDE SEQUENCE</scope>
</reference>
<evidence type="ECO:0000313" key="6">
    <source>
        <dbReference type="EMBL" id="CAB4964919.1"/>
    </source>
</evidence>
<evidence type="ECO:0000256" key="3">
    <source>
        <dbReference type="ARBA" id="ARBA00022989"/>
    </source>
</evidence>
<proteinExistence type="predicted"/>
<feature type="transmembrane region" description="Helical" evidence="5">
    <location>
        <begin position="72"/>
        <end position="91"/>
    </location>
</feature>
<protein>
    <submittedName>
        <fullName evidence="6">Unannotated protein</fullName>
    </submittedName>
</protein>
<gene>
    <name evidence="6" type="ORF">UFOPK3772_02583</name>
</gene>
<organism evidence="6">
    <name type="scientific">freshwater metagenome</name>
    <dbReference type="NCBI Taxonomy" id="449393"/>
    <lineage>
        <taxon>unclassified sequences</taxon>
        <taxon>metagenomes</taxon>
        <taxon>ecological metagenomes</taxon>
    </lineage>
</organism>
<dbReference type="GO" id="GO:0016020">
    <property type="term" value="C:membrane"/>
    <property type="evidence" value="ECO:0007669"/>
    <property type="project" value="UniProtKB-SubCell"/>
</dbReference>
<keyword evidence="4 5" id="KW-0472">Membrane</keyword>
<sequence>MNLTASRQLLIFRIINIAALIGLLGVLTGSLDLQILVGEQPCPLCLLQRSGMIGLAVGPIMNLLWGMRPAHYAVSILAALTGGAASTRQILLHIATPGDPGYGPAVAGFHLYTWAFITFAVGAAGCAVLLLFSSQFTLGDTGVLRRKGPMRIATLSVVVWTFVYLVIIAVTVLPECGLGMCPDDPASNGSIKTPVGVFGFLVFVLGSLALGYLLDRLLPSDEDELTLAPIP</sequence>
<dbReference type="InterPro" id="IPR003752">
    <property type="entry name" value="DiS_bond_form_DsbB/BdbC"/>
</dbReference>
<evidence type="ECO:0000256" key="4">
    <source>
        <dbReference type="ARBA" id="ARBA00023136"/>
    </source>
</evidence>
<dbReference type="Gene3D" id="1.20.1550.10">
    <property type="entry name" value="DsbB-like"/>
    <property type="match status" value="1"/>
</dbReference>
<accession>A0A6J7LFZ7</accession>
<feature type="transmembrane region" description="Helical" evidence="5">
    <location>
        <begin position="152"/>
        <end position="173"/>
    </location>
</feature>
<comment type="subcellular location">
    <subcellularLocation>
        <location evidence="1">Membrane</location>
        <topology evidence="1">Multi-pass membrane protein</topology>
    </subcellularLocation>
</comment>
<dbReference type="GO" id="GO:0015035">
    <property type="term" value="F:protein-disulfide reductase activity"/>
    <property type="evidence" value="ECO:0007669"/>
    <property type="project" value="InterPro"/>
</dbReference>
<feature type="transmembrane region" description="Helical" evidence="5">
    <location>
        <begin position="9"/>
        <end position="27"/>
    </location>
</feature>
<evidence type="ECO:0000256" key="2">
    <source>
        <dbReference type="ARBA" id="ARBA00022692"/>
    </source>
</evidence>
<dbReference type="GO" id="GO:0006457">
    <property type="term" value="P:protein folding"/>
    <property type="evidence" value="ECO:0007669"/>
    <property type="project" value="InterPro"/>
</dbReference>
<keyword evidence="2 5" id="KW-0812">Transmembrane</keyword>
<evidence type="ECO:0000256" key="5">
    <source>
        <dbReference type="SAM" id="Phobius"/>
    </source>
</evidence>
<keyword evidence="3 5" id="KW-1133">Transmembrane helix</keyword>
<name>A0A6J7LFZ7_9ZZZZ</name>
<dbReference type="Pfam" id="PF02600">
    <property type="entry name" value="DsbB"/>
    <property type="match status" value="1"/>
</dbReference>
<dbReference type="InterPro" id="IPR023380">
    <property type="entry name" value="DsbB-like_sf"/>
</dbReference>
<dbReference type="AlphaFoldDB" id="A0A6J7LFZ7"/>
<dbReference type="SUPFAM" id="SSF158442">
    <property type="entry name" value="DsbB-like"/>
    <property type="match status" value="1"/>
</dbReference>
<feature type="transmembrane region" description="Helical" evidence="5">
    <location>
        <begin position="193"/>
        <end position="214"/>
    </location>
</feature>
<feature type="transmembrane region" description="Helical" evidence="5">
    <location>
        <begin position="111"/>
        <end position="132"/>
    </location>
</feature>
<evidence type="ECO:0000256" key="1">
    <source>
        <dbReference type="ARBA" id="ARBA00004141"/>
    </source>
</evidence>
<feature type="transmembrane region" description="Helical" evidence="5">
    <location>
        <begin position="47"/>
        <end position="65"/>
    </location>
</feature>